<dbReference type="Proteomes" id="UP000287166">
    <property type="component" value="Unassembled WGS sequence"/>
</dbReference>
<dbReference type="RefSeq" id="XP_027618654.1">
    <property type="nucleotide sequence ID" value="XM_027762853.1"/>
</dbReference>
<keyword evidence="2" id="KW-1185">Reference proteome</keyword>
<organism evidence="1 2">
    <name type="scientific">Sparassis crispa</name>
    <dbReference type="NCBI Taxonomy" id="139825"/>
    <lineage>
        <taxon>Eukaryota</taxon>
        <taxon>Fungi</taxon>
        <taxon>Dikarya</taxon>
        <taxon>Basidiomycota</taxon>
        <taxon>Agaricomycotina</taxon>
        <taxon>Agaricomycetes</taxon>
        <taxon>Polyporales</taxon>
        <taxon>Sparassidaceae</taxon>
        <taxon>Sparassis</taxon>
    </lineage>
</organism>
<sequence length="296" mass="33026">MSSTTAWTARPIIPAGIYYIRPRSSSTLCLQLNVDDFSITAAQGPESTNTAQQWKVEYVDTDHTYKFTNCNKNLEMGITKDVPHVRGSIRGVGEEWKWLLTSYWNGFLIGDTSNPYVVDLDDDNKDVVLNYYSPLKRLDRQVWVLDLVEGTAPEVTIIPGRSYRLINLADTTYRLGITYLNSAYRLSLKYGGDSTDSTWLLCFNSETGLVIACSYPSAPPSRLNYVTNDTAITNSAIVCRLIPDDDTNGVFYINPNSGATGQVLTSRTPLAYNSAVTVVDPVKDDNKQKWRLELCG</sequence>
<dbReference type="SUPFAM" id="SSF50370">
    <property type="entry name" value="Ricin B-like lectins"/>
    <property type="match status" value="1"/>
</dbReference>
<name>A0A401GZZ9_9APHY</name>
<dbReference type="InterPro" id="IPR035992">
    <property type="entry name" value="Ricin_B-like_lectins"/>
</dbReference>
<dbReference type="AlphaFoldDB" id="A0A401GZZ9"/>
<accession>A0A401GZZ9</accession>
<dbReference type="Pfam" id="PF05588">
    <property type="entry name" value="Botulinum_HA-17"/>
    <property type="match status" value="1"/>
</dbReference>
<proteinExistence type="predicted"/>
<evidence type="ECO:0000313" key="1">
    <source>
        <dbReference type="EMBL" id="GBE87741.1"/>
    </source>
</evidence>
<reference evidence="1 2" key="1">
    <citation type="journal article" date="2018" name="Sci. Rep.">
        <title>Genome sequence of the cauliflower mushroom Sparassis crispa (Hanabiratake) and its association with beneficial usage.</title>
        <authorList>
            <person name="Kiyama R."/>
            <person name="Furutani Y."/>
            <person name="Kawaguchi K."/>
            <person name="Nakanishi T."/>
        </authorList>
    </citation>
    <scope>NUCLEOTIDE SEQUENCE [LARGE SCALE GENOMIC DNA]</scope>
</reference>
<evidence type="ECO:0000313" key="2">
    <source>
        <dbReference type="Proteomes" id="UP000287166"/>
    </source>
</evidence>
<protein>
    <submittedName>
        <fullName evidence="1">Uncharacterized protein</fullName>
    </submittedName>
</protein>
<dbReference type="GeneID" id="38784658"/>
<gene>
    <name evidence="1" type="ORF">SCP_1104180</name>
</gene>
<dbReference type="EMBL" id="BFAD01000011">
    <property type="protein sequence ID" value="GBE87741.1"/>
    <property type="molecule type" value="Genomic_DNA"/>
</dbReference>
<dbReference type="InParanoid" id="A0A401GZZ9"/>
<dbReference type="OrthoDB" id="10557730at2759"/>
<comment type="caution">
    <text evidence="1">The sequence shown here is derived from an EMBL/GenBank/DDBJ whole genome shotgun (WGS) entry which is preliminary data.</text>
</comment>
<dbReference type="Gene3D" id="2.80.10.50">
    <property type="match status" value="1"/>
</dbReference>